<evidence type="ECO:0000256" key="6">
    <source>
        <dbReference type="ARBA" id="ARBA00023001"/>
    </source>
</evidence>
<dbReference type="PANTHER" id="PTHR22298">
    <property type="entry name" value="ENDO-1,4-BETA-GLUCANASE"/>
    <property type="match status" value="1"/>
</dbReference>
<evidence type="ECO:0000256" key="7">
    <source>
        <dbReference type="ARBA" id="ARBA00023277"/>
    </source>
</evidence>
<accession>A0A2U1PDB4</accession>
<gene>
    <name evidence="13" type="ORF">CTI12_AA165110</name>
</gene>
<keyword evidence="8 10" id="KW-0326">Glycosidase</keyword>
<protein>
    <recommendedName>
        <fullName evidence="11">Endoglucanase</fullName>
        <ecNumber evidence="11">3.2.1.4</ecNumber>
    </recommendedName>
</protein>
<dbReference type="GO" id="GO:0008810">
    <property type="term" value="F:cellulase activity"/>
    <property type="evidence" value="ECO:0007669"/>
    <property type="project" value="UniProtKB-EC"/>
</dbReference>
<dbReference type="Proteomes" id="UP000245207">
    <property type="component" value="Unassembled WGS sequence"/>
</dbReference>
<feature type="active site" evidence="10">
    <location>
        <position position="172"/>
    </location>
</feature>
<dbReference type="GO" id="GO:0030246">
    <property type="term" value="F:carbohydrate binding"/>
    <property type="evidence" value="ECO:0007669"/>
    <property type="project" value="InterPro"/>
</dbReference>
<keyword evidence="7 10" id="KW-0119">Carbohydrate metabolism</keyword>
<evidence type="ECO:0000256" key="4">
    <source>
        <dbReference type="ARBA" id="ARBA00022525"/>
    </source>
</evidence>
<evidence type="ECO:0000259" key="12">
    <source>
        <dbReference type="SMART" id="SM01063"/>
    </source>
</evidence>
<keyword evidence="9 10" id="KW-0624">Polysaccharide degradation</keyword>
<dbReference type="SUPFAM" id="SSF48208">
    <property type="entry name" value="Six-hairpin glycosidases"/>
    <property type="match status" value="1"/>
</dbReference>
<dbReference type="SMART" id="SM01063">
    <property type="entry name" value="CBM49"/>
    <property type="match status" value="1"/>
</dbReference>
<dbReference type="InterPro" id="IPR001701">
    <property type="entry name" value="Glyco_hydro_9"/>
</dbReference>
<dbReference type="OrthoDB" id="10257085at2759"/>
<feature type="domain" description="Carbohydrate binding" evidence="12">
    <location>
        <begin position="233"/>
        <end position="314"/>
    </location>
</feature>
<comment type="subcellular location">
    <subcellularLocation>
        <location evidence="2">Secreted</location>
    </subcellularLocation>
</comment>
<evidence type="ECO:0000256" key="2">
    <source>
        <dbReference type="ARBA" id="ARBA00004613"/>
    </source>
</evidence>
<keyword evidence="5 10" id="KW-0378">Hydrolase</keyword>
<dbReference type="Pfam" id="PF00759">
    <property type="entry name" value="Glyco_hydro_9"/>
    <property type="match status" value="1"/>
</dbReference>
<dbReference type="STRING" id="35608.A0A2U1PDB4"/>
<dbReference type="InterPro" id="IPR033126">
    <property type="entry name" value="Glyco_hydro_9_Asp/Glu_AS"/>
</dbReference>
<reference evidence="13 14" key="1">
    <citation type="journal article" date="2018" name="Mol. Plant">
        <title>The genome of Artemisia annua provides insight into the evolution of Asteraceae family and artemisinin biosynthesis.</title>
        <authorList>
            <person name="Shen Q."/>
            <person name="Zhang L."/>
            <person name="Liao Z."/>
            <person name="Wang S."/>
            <person name="Yan T."/>
            <person name="Shi P."/>
            <person name="Liu M."/>
            <person name="Fu X."/>
            <person name="Pan Q."/>
            <person name="Wang Y."/>
            <person name="Lv Z."/>
            <person name="Lu X."/>
            <person name="Zhang F."/>
            <person name="Jiang W."/>
            <person name="Ma Y."/>
            <person name="Chen M."/>
            <person name="Hao X."/>
            <person name="Li L."/>
            <person name="Tang Y."/>
            <person name="Lv G."/>
            <person name="Zhou Y."/>
            <person name="Sun X."/>
            <person name="Brodelius P.E."/>
            <person name="Rose J.K.C."/>
            <person name="Tang K."/>
        </authorList>
    </citation>
    <scope>NUCLEOTIDE SEQUENCE [LARGE SCALE GENOMIC DNA]</scope>
    <source>
        <strain evidence="14">cv. Huhao1</strain>
        <tissue evidence="13">Leaf</tissue>
    </source>
</reference>
<sequence length="547" mass="61021">MGGKAGRHAPVFGKYQQKAEFFMCSCVGKSNHNVQKTPGGLIFRQRWNNLQFVTSASFLLTVYADYLTSARRNLQCSSGTITPPQLLAFAKSQVDYILGDNPRATSYMVGYRKNYPQQVHHRASSIVSFKVNPSFVTCRGGYATWFSRKASNPNLLTGAIVGGPDAYDNFADRRDNYQQTEPATYNNAPLLGVLARLNAGHAGYNQLLQVDVPLLKPTAAQPETKVTPNAGLTAIAQKLTSSWNADGKKYYRYSVTVTNKSNKTIKNLNISVTKLYGPLWGLTKTAGGSYGLPTWVNSLPAGKSIELVYIHTNAPAEVKINVLVIMVLVFHGEVPKHHHPRVGYDVSNVTVAEQLWQSIRVKRLSDISALDVKHAKVLERSAHSSPQCRTITSMVELDQHSEFLRNLDTALMPDAKTANHSHNDCIFKETLMPSNEVLSAAECSNVNNNNFIIRETNMNNHLSHGFHTPPMNNNSDLTERKKYRRESFLRWKNSRCKTNTHFASGDCNTPFTTNDFSEQAILAFRCLIPLDDGSWFNDESIRSIRVV</sequence>
<comment type="catalytic activity">
    <reaction evidence="1 11">
        <text>Endohydrolysis of (1-&gt;4)-beta-D-glucosidic linkages in cellulose, lichenin and cereal beta-D-glucans.</text>
        <dbReference type="EC" id="3.2.1.4"/>
    </reaction>
</comment>
<evidence type="ECO:0000256" key="3">
    <source>
        <dbReference type="ARBA" id="ARBA00007072"/>
    </source>
</evidence>
<dbReference type="SUPFAM" id="SSF49384">
    <property type="entry name" value="Carbohydrate-binding domain"/>
    <property type="match status" value="1"/>
</dbReference>
<proteinExistence type="inferred from homology"/>
<keyword evidence="6 11" id="KW-0136">Cellulose degradation</keyword>
<evidence type="ECO:0000313" key="13">
    <source>
        <dbReference type="EMBL" id="PWA83709.1"/>
    </source>
</evidence>
<organism evidence="13 14">
    <name type="scientific">Artemisia annua</name>
    <name type="common">Sweet wormwood</name>
    <dbReference type="NCBI Taxonomy" id="35608"/>
    <lineage>
        <taxon>Eukaryota</taxon>
        <taxon>Viridiplantae</taxon>
        <taxon>Streptophyta</taxon>
        <taxon>Embryophyta</taxon>
        <taxon>Tracheophyta</taxon>
        <taxon>Spermatophyta</taxon>
        <taxon>Magnoliopsida</taxon>
        <taxon>eudicotyledons</taxon>
        <taxon>Gunneridae</taxon>
        <taxon>Pentapetalae</taxon>
        <taxon>asterids</taxon>
        <taxon>campanulids</taxon>
        <taxon>Asterales</taxon>
        <taxon>Asteraceae</taxon>
        <taxon>Asteroideae</taxon>
        <taxon>Anthemideae</taxon>
        <taxon>Artemisiinae</taxon>
        <taxon>Artemisia</taxon>
    </lineage>
</organism>
<feature type="active site" evidence="10">
    <location>
        <position position="181"/>
    </location>
</feature>
<evidence type="ECO:0000256" key="5">
    <source>
        <dbReference type="ARBA" id="ARBA00022801"/>
    </source>
</evidence>
<dbReference type="GO" id="GO:0030245">
    <property type="term" value="P:cellulose catabolic process"/>
    <property type="evidence" value="ECO:0007669"/>
    <property type="project" value="UniProtKB-KW"/>
</dbReference>
<dbReference type="InterPro" id="IPR019028">
    <property type="entry name" value="CBM_49"/>
</dbReference>
<evidence type="ECO:0000256" key="8">
    <source>
        <dbReference type="ARBA" id="ARBA00023295"/>
    </source>
</evidence>
<dbReference type="EMBL" id="PKPP01001316">
    <property type="protein sequence ID" value="PWA83709.1"/>
    <property type="molecule type" value="Genomic_DNA"/>
</dbReference>
<evidence type="ECO:0000256" key="9">
    <source>
        <dbReference type="ARBA" id="ARBA00023326"/>
    </source>
</evidence>
<evidence type="ECO:0000313" key="14">
    <source>
        <dbReference type="Proteomes" id="UP000245207"/>
    </source>
</evidence>
<dbReference type="PROSITE" id="PS00698">
    <property type="entry name" value="GH9_3"/>
    <property type="match status" value="1"/>
</dbReference>
<evidence type="ECO:0000256" key="1">
    <source>
        <dbReference type="ARBA" id="ARBA00000966"/>
    </source>
</evidence>
<name>A0A2U1PDB4_ARTAN</name>
<keyword evidence="4" id="KW-0964">Secreted</keyword>
<dbReference type="InterPro" id="IPR008965">
    <property type="entry name" value="CBM2/CBM3_carb-bd_dom_sf"/>
</dbReference>
<evidence type="ECO:0000256" key="11">
    <source>
        <dbReference type="RuleBase" id="RU361166"/>
    </source>
</evidence>
<dbReference type="GO" id="GO:0005576">
    <property type="term" value="C:extracellular region"/>
    <property type="evidence" value="ECO:0007669"/>
    <property type="project" value="UniProtKB-SubCell"/>
</dbReference>
<dbReference type="Pfam" id="PF09478">
    <property type="entry name" value="CBM49"/>
    <property type="match status" value="1"/>
</dbReference>
<dbReference type="Gene3D" id="1.50.10.10">
    <property type="match status" value="1"/>
</dbReference>
<dbReference type="EC" id="3.2.1.4" evidence="11"/>
<comment type="similarity">
    <text evidence="3 10 11">Belongs to the glycosyl hydrolase 9 (cellulase E) family.</text>
</comment>
<evidence type="ECO:0000256" key="10">
    <source>
        <dbReference type="PROSITE-ProRule" id="PRU10060"/>
    </source>
</evidence>
<keyword evidence="14" id="KW-1185">Reference proteome</keyword>
<dbReference type="InterPro" id="IPR012341">
    <property type="entry name" value="6hp_glycosidase-like_sf"/>
</dbReference>
<dbReference type="InterPro" id="IPR008928">
    <property type="entry name" value="6-hairpin_glycosidase_sf"/>
</dbReference>
<comment type="caution">
    <text evidence="13">The sequence shown here is derived from an EMBL/GenBank/DDBJ whole genome shotgun (WGS) entry which is preliminary data.</text>
</comment>
<dbReference type="AlphaFoldDB" id="A0A2U1PDB4"/>